<dbReference type="Proteomes" id="UP001500886">
    <property type="component" value="Unassembled WGS sequence"/>
</dbReference>
<evidence type="ECO:0000256" key="1">
    <source>
        <dbReference type="SAM" id="MobiDB-lite"/>
    </source>
</evidence>
<protein>
    <submittedName>
        <fullName evidence="3">Streptophobe family protein</fullName>
    </submittedName>
</protein>
<feature type="region of interest" description="Disordered" evidence="1">
    <location>
        <begin position="464"/>
        <end position="531"/>
    </location>
</feature>
<proteinExistence type="predicted"/>
<dbReference type="NCBIfam" id="NF038391">
    <property type="entry name" value="streptophobe"/>
    <property type="match status" value="1"/>
</dbReference>
<evidence type="ECO:0000313" key="3">
    <source>
        <dbReference type="EMBL" id="GAA2720764.1"/>
    </source>
</evidence>
<sequence>MTMTSGGRAGRGADLVLTAVAGVSWAFLAMAGVAAAGLHLLGADAAGSLGPMTAAVVVLAVGGSVTPSGSVEAFGLTGAGAHTTIDIAPLGVGLVGALLLGWVTARSLRAAGPVVPGLELAARAGAVVVLFLLVLGLLAWAGSSTVTFDGAALGLGGGPGGTGLDIPGLGDIGNIGGGLPDRLAGLADAKASVGFSVRTGPSLLGGLAWVTGVLLVTLAGARRAPLPPALRAAHRTVRPAVSALRTVLLLAVAAGLAAAVVAAAGDDHPRRVLGAALLGAPNGVWLGVPLGLFVPFHGAATGSLLQMLPHPLDDLLRAGTDLPVTVGRLADLESAVWLLPAGCVLLMLTAGVLTAVRTPREDARAGAYAVRCGLWLGAATAVALVLLVAAVRLRADAGLSVLGIDAAGAGLQLTGDLPAAAGLGAAWGLGAGTAGALLACAAGAAGRRAVRHAARAYPDAAYAPGPYNPSPGYRPAREETNPYLQGGAFGAPTQTAKAPPPPRPRREPQRYGWQAPPPPPEGPPPPPRSGR</sequence>
<feature type="transmembrane region" description="Helical" evidence="2">
    <location>
        <begin position="15"/>
        <end position="41"/>
    </location>
</feature>
<evidence type="ECO:0000313" key="4">
    <source>
        <dbReference type="Proteomes" id="UP001500886"/>
    </source>
</evidence>
<comment type="caution">
    <text evidence="3">The sequence shown here is derived from an EMBL/GenBank/DDBJ whole genome shotgun (WGS) entry which is preliminary data.</text>
</comment>
<evidence type="ECO:0000256" key="2">
    <source>
        <dbReference type="SAM" id="Phobius"/>
    </source>
</evidence>
<feature type="compositionally biased region" description="Pro residues" evidence="1">
    <location>
        <begin position="515"/>
        <end position="531"/>
    </location>
</feature>
<dbReference type="InterPro" id="IPR047724">
    <property type="entry name" value="Streptophobe"/>
</dbReference>
<feature type="transmembrane region" description="Helical" evidence="2">
    <location>
        <begin position="368"/>
        <end position="391"/>
    </location>
</feature>
<keyword evidence="2" id="KW-1133">Transmembrane helix</keyword>
<keyword evidence="2" id="KW-0812">Transmembrane</keyword>
<feature type="transmembrane region" description="Helical" evidence="2">
    <location>
        <begin position="203"/>
        <end position="221"/>
    </location>
</feature>
<feature type="transmembrane region" description="Helical" evidence="2">
    <location>
        <begin position="242"/>
        <end position="264"/>
    </location>
</feature>
<feature type="transmembrane region" description="Helical" evidence="2">
    <location>
        <begin position="48"/>
        <end position="67"/>
    </location>
</feature>
<feature type="transmembrane region" description="Helical" evidence="2">
    <location>
        <begin position="87"/>
        <end position="108"/>
    </location>
</feature>
<name>A0ABP6GCB2_9ACTN</name>
<keyword evidence="4" id="KW-1185">Reference proteome</keyword>
<gene>
    <name evidence="3" type="ORF">GCM10010315_41920</name>
</gene>
<feature type="transmembrane region" description="Helical" evidence="2">
    <location>
        <begin position="335"/>
        <end position="356"/>
    </location>
</feature>
<keyword evidence="2" id="KW-0472">Membrane</keyword>
<feature type="transmembrane region" description="Helical" evidence="2">
    <location>
        <begin position="120"/>
        <end position="141"/>
    </location>
</feature>
<feature type="transmembrane region" description="Helical" evidence="2">
    <location>
        <begin position="425"/>
        <end position="445"/>
    </location>
</feature>
<dbReference type="RefSeq" id="WP_344436936.1">
    <property type="nucleotide sequence ID" value="NZ_BAAASL010000016.1"/>
</dbReference>
<organism evidence="3 4">
    <name type="scientific">Streptomyces luteosporeus</name>
    <dbReference type="NCBI Taxonomy" id="173856"/>
    <lineage>
        <taxon>Bacteria</taxon>
        <taxon>Bacillati</taxon>
        <taxon>Actinomycetota</taxon>
        <taxon>Actinomycetes</taxon>
        <taxon>Kitasatosporales</taxon>
        <taxon>Streptomycetaceae</taxon>
        <taxon>Streptomyces</taxon>
    </lineage>
</organism>
<dbReference type="EMBL" id="BAAASL010000016">
    <property type="protein sequence ID" value="GAA2720764.1"/>
    <property type="molecule type" value="Genomic_DNA"/>
</dbReference>
<reference evidence="4" key="1">
    <citation type="journal article" date="2019" name="Int. J. Syst. Evol. Microbiol.">
        <title>The Global Catalogue of Microorganisms (GCM) 10K type strain sequencing project: providing services to taxonomists for standard genome sequencing and annotation.</title>
        <authorList>
            <consortium name="The Broad Institute Genomics Platform"/>
            <consortium name="The Broad Institute Genome Sequencing Center for Infectious Disease"/>
            <person name="Wu L."/>
            <person name="Ma J."/>
        </authorList>
    </citation>
    <scope>NUCLEOTIDE SEQUENCE [LARGE SCALE GENOMIC DNA]</scope>
    <source>
        <strain evidence="4">JCM 4542</strain>
    </source>
</reference>
<accession>A0ABP6GCB2</accession>